<evidence type="ECO:0000256" key="5">
    <source>
        <dbReference type="SAM" id="MobiDB-lite"/>
    </source>
</evidence>
<dbReference type="GO" id="GO:0022857">
    <property type="term" value="F:transmembrane transporter activity"/>
    <property type="evidence" value="ECO:0007669"/>
    <property type="project" value="InterPro"/>
</dbReference>
<feature type="transmembrane region" description="Helical" evidence="6">
    <location>
        <begin position="400"/>
        <end position="420"/>
    </location>
</feature>
<evidence type="ECO:0000256" key="4">
    <source>
        <dbReference type="ARBA" id="ARBA00023136"/>
    </source>
</evidence>
<dbReference type="Proteomes" id="UP000318509">
    <property type="component" value="Unassembled WGS sequence"/>
</dbReference>
<evidence type="ECO:0000313" key="9">
    <source>
        <dbReference type="Proteomes" id="UP000318509"/>
    </source>
</evidence>
<dbReference type="PANTHER" id="PTHR42718:SF42">
    <property type="entry name" value="EXPORT PROTEIN"/>
    <property type="match status" value="1"/>
</dbReference>
<feature type="transmembrane region" description="Helical" evidence="6">
    <location>
        <begin position="338"/>
        <end position="359"/>
    </location>
</feature>
<gene>
    <name evidence="8" type="ORF">E6H00_00405</name>
</gene>
<organism evidence="8 9">
    <name type="scientific">Candidatus Segetimicrobium genomatis</name>
    <dbReference type="NCBI Taxonomy" id="2569760"/>
    <lineage>
        <taxon>Bacteria</taxon>
        <taxon>Bacillati</taxon>
        <taxon>Candidatus Sysuimicrobiota</taxon>
        <taxon>Candidatus Sysuimicrobiia</taxon>
        <taxon>Candidatus Sysuimicrobiales</taxon>
        <taxon>Candidatus Segetimicrobiaceae</taxon>
        <taxon>Candidatus Segetimicrobium</taxon>
    </lineage>
</organism>
<evidence type="ECO:0000259" key="7">
    <source>
        <dbReference type="PROSITE" id="PS50850"/>
    </source>
</evidence>
<reference evidence="8 9" key="1">
    <citation type="journal article" date="2019" name="Nat. Microbiol.">
        <title>Mediterranean grassland soil C-N compound turnover is dependent on rainfall and depth, and is mediated by genomically divergent microorganisms.</title>
        <authorList>
            <person name="Diamond S."/>
            <person name="Andeer P.F."/>
            <person name="Li Z."/>
            <person name="Crits-Christoph A."/>
            <person name="Burstein D."/>
            <person name="Anantharaman K."/>
            <person name="Lane K.R."/>
            <person name="Thomas B.C."/>
            <person name="Pan C."/>
            <person name="Northen T.R."/>
            <person name="Banfield J.F."/>
        </authorList>
    </citation>
    <scope>NUCLEOTIDE SEQUENCE [LARGE SCALE GENOMIC DNA]</scope>
    <source>
        <strain evidence="8">NP_3</strain>
    </source>
</reference>
<keyword evidence="3 6" id="KW-1133">Transmembrane helix</keyword>
<dbReference type="PROSITE" id="PS50850">
    <property type="entry name" value="MFS"/>
    <property type="match status" value="1"/>
</dbReference>
<evidence type="ECO:0000313" key="8">
    <source>
        <dbReference type="EMBL" id="TMI94001.1"/>
    </source>
</evidence>
<dbReference type="Gene3D" id="1.20.1250.20">
    <property type="entry name" value="MFS general substrate transporter like domains"/>
    <property type="match status" value="2"/>
</dbReference>
<feature type="transmembrane region" description="Helical" evidence="6">
    <location>
        <begin position="268"/>
        <end position="288"/>
    </location>
</feature>
<evidence type="ECO:0000256" key="6">
    <source>
        <dbReference type="SAM" id="Phobius"/>
    </source>
</evidence>
<name>A0A537KE12_9BACT</name>
<comment type="caution">
    <text evidence="8">The sequence shown here is derived from an EMBL/GenBank/DDBJ whole genome shotgun (WGS) entry which is preliminary data.</text>
</comment>
<feature type="transmembrane region" description="Helical" evidence="6">
    <location>
        <begin position="440"/>
        <end position="462"/>
    </location>
</feature>
<dbReference type="InterPro" id="IPR011701">
    <property type="entry name" value="MFS"/>
</dbReference>
<feature type="region of interest" description="Disordered" evidence="5">
    <location>
        <begin position="27"/>
        <end position="69"/>
    </location>
</feature>
<feature type="region of interest" description="Disordered" evidence="5">
    <location>
        <begin position="607"/>
        <end position="636"/>
    </location>
</feature>
<dbReference type="EMBL" id="VBAK01000012">
    <property type="protein sequence ID" value="TMI94001.1"/>
    <property type="molecule type" value="Genomic_DNA"/>
</dbReference>
<feature type="transmembrane region" description="Helical" evidence="6">
    <location>
        <begin position="234"/>
        <end position="256"/>
    </location>
</feature>
<evidence type="ECO:0000256" key="2">
    <source>
        <dbReference type="ARBA" id="ARBA00022692"/>
    </source>
</evidence>
<dbReference type="InterPro" id="IPR020846">
    <property type="entry name" value="MFS_dom"/>
</dbReference>
<feature type="transmembrane region" description="Helical" evidence="6">
    <location>
        <begin position="365"/>
        <end position="388"/>
    </location>
</feature>
<dbReference type="AlphaFoldDB" id="A0A537KE12"/>
<sequence>MMCDPRRTRVRRCWSFCRARTRRPRPLDDGIVKTSNARRRADDGSAPATPRASVTGRDHSPASFPRHEDHMVSSARGTLWAAILGSCIVFLDGSVVSVALPRIGQELPAHLLGVLEGQSYVYGGYLLAESALLILAGGMTDAYGRRRMFALGLVGFGVTSILSGLAPTLEWLVVFRVLQGVAGALLVPGSMALITATFSGEEQGRAFGIWSGATAGLSILGPFVGGLLVDTVSWRAVFLINVPVVLITLWMTGRFVRESRDAGAAKVFDVPGTLLTALAVGGLVVGTISGQQREWHSPAAFAALGIGAAATLLLPWWIMRAPHPLIPPSLFRSRNFTVTNLSTLVIYAALAVTFYYLTLLLQGTFGYSAAAAGVATAPGVIFMALFSARFGALAARYGPRWFMTAGPVLMALGVLWFARIPASSPPWPLNLSAVDTFAPPAGYVTAILPGLLLFGLGGMLMVAPLTTTVMASAPVEHAGVASAINNAIADVGPQLAVAALFVLLTVHFYTALAGQVPGLDVASPAVRAEVAPLNLPGPGTPEAVRRAAREASTGAFRLAMLVAAAMLLGGAAINAAGIQTPAAGRAARQAVRVVSPDPSFRRWCRRLSAEAPTMPPSRESGRAVAPRSRSSSSGDG</sequence>
<feature type="transmembrane region" description="Helical" evidence="6">
    <location>
        <begin position="173"/>
        <end position="194"/>
    </location>
</feature>
<dbReference type="Pfam" id="PF07690">
    <property type="entry name" value="MFS_1"/>
    <property type="match status" value="1"/>
</dbReference>
<dbReference type="GO" id="GO:0005886">
    <property type="term" value="C:plasma membrane"/>
    <property type="evidence" value="ECO:0007669"/>
    <property type="project" value="UniProtKB-SubCell"/>
</dbReference>
<keyword evidence="4 6" id="KW-0472">Membrane</keyword>
<feature type="transmembrane region" description="Helical" evidence="6">
    <location>
        <begin position="206"/>
        <end position="228"/>
    </location>
</feature>
<feature type="transmembrane region" description="Helical" evidence="6">
    <location>
        <begin position="149"/>
        <end position="167"/>
    </location>
</feature>
<feature type="transmembrane region" description="Helical" evidence="6">
    <location>
        <begin position="555"/>
        <end position="578"/>
    </location>
</feature>
<accession>A0A537KE12</accession>
<keyword evidence="2 6" id="KW-0812">Transmembrane</keyword>
<evidence type="ECO:0000256" key="1">
    <source>
        <dbReference type="ARBA" id="ARBA00004651"/>
    </source>
</evidence>
<feature type="compositionally biased region" description="Low complexity" evidence="5">
    <location>
        <begin position="627"/>
        <end position="636"/>
    </location>
</feature>
<proteinExistence type="predicted"/>
<feature type="compositionally biased region" description="Basic and acidic residues" evidence="5">
    <location>
        <begin position="56"/>
        <end position="69"/>
    </location>
</feature>
<feature type="domain" description="Major facilitator superfamily (MFS) profile" evidence="7">
    <location>
        <begin position="78"/>
        <end position="581"/>
    </location>
</feature>
<dbReference type="SUPFAM" id="SSF103473">
    <property type="entry name" value="MFS general substrate transporter"/>
    <property type="match status" value="1"/>
</dbReference>
<feature type="transmembrane region" description="Helical" evidence="6">
    <location>
        <begin position="79"/>
        <end position="100"/>
    </location>
</feature>
<feature type="transmembrane region" description="Helical" evidence="6">
    <location>
        <begin position="300"/>
        <end position="318"/>
    </location>
</feature>
<dbReference type="PANTHER" id="PTHR42718">
    <property type="entry name" value="MAJOR FACILITATOR SUPERFAMILY MULTIDRUG TRANSPORTER MFSC"/>
    <property type="match status" value="1"/>
</dbReference>
<feature type="transmembrane region" description="Helical" evidence="6">
    <location>
        <begin position="120"/>
        <end position="137"/>
    </location>
</feature>
<dbReference type="InterPro" id="IPR036259">
    <property type="entry name" value="MFS_trans_sf"/>
</dbReference>
<dbReference type="CDD" id="cd17321">
    <property type="entry name" value="MFS_MMR_MDR_like"/>
    <property type="match status" value="1"/>
</dbReference>
<evidence type="ECO:0000256" key="3">
    <source>
        <dbReference type="ARBA" id="ARBA00022989"/>
    </source>
</evidence>
<comment type="subcellular location">
    <subcellularLocation>
        <location evidence="1">Cell membrane</location>
        <topology evidence="1">Multi-pass membrane protein</topology>
    </subcellularLocation>
</comment>
<protein>
    <submittedName>
        <fullName evidence="8">MFS transporter</fullName>
    </submittedName>
</protein>